<accession>A0AAV0BJV8</accession>
<dbReference type="PANTHER" id="PTHR28263">
    <property type="entry name" value="GOLGI TO ER TRAFFIC PROTEIN 2"/>
    <property type="match status" value="1"/>
</dbReference>
<dbReference type="GO" id="GO:0006890">
    <property type="term" value="P:retrograde vesicle-mediated transport, Golgi to endoplasmic reticulum"/>
    <property type="evidence" value="ECO:0007669"/>
    <property type="project" value="TreeGrafter"/>
</dbReference>
<reference evidence="6" key="1">
    <citation type="submission" date="2022-06" db="EMBL/GenBank/DDBJ databases">
        <authorList>
            <consortium name="SYNGENTA / RWTH Aachen University"/>
        </authorList>
    </citation>
    <scope>NUCLEOTIDE SEQUENCE</scope>
</reference>
<dbReference type="InterPro" id="IPR028143">
    <property type="entry name" value="Get2/sif1"/>
</dbReference>
<feature type="transmembrane region" description="Helical" evidence="5">
    <location>
        <begin position="262"/>
        <end position="280"/>
    </location>
</feature>
<evidence type="ECO:0008006" key="8">
    <source>
        <dbReference type="Google" id="ProtNLM"/>
    </source>
</evidence>
<organism evidence="6 7">
    <name type="scientific">Phakopsora pachyrhizi</name>
    <name type="common">Asian soybean rust disease fungus</name>
    <dbReference type="NCBI Taxonomy" id="170000"/>
    <lineage>
        <taxon>Eukaryota</taxon>
        <taxon>Fungi</taxon>
        <taxon>Dikarya</taxon>
        <taxon>Basidiomycota</taxon>
        <taxon>Pucciniomycotina</taxon>
        <taxon>Pucciniomycetes</taxon>
        <taxon>Pucciniales</taxon>
        <taxon>Phakopsoraceae</taxon>
        <taxon>Phakopsora</taxon>
    </lineage>
</organism>
<dbReference type="PANTHER" id="PTHR28263:SF1">
    <property type="entry name" value="GOLGI TO ER TRAFFIC PROTEIN 2"/>
    <property type="match status" value="1"/>
</dbReference>
<evidence type="ECO:0000256" key="2">
    <source>
        <dbReference type="ARBA" id="ARBA00022989"/>
    </source>
</evidence>
<feature type="region of interest" description="Disordered" evidence="4">
    <location>
        <begin position="1"/>
        <end position="126"/>
    </location>
</feature>
<feature type="transmembrane region" description="Helical" evidence="5">
    <location>
        <begin position="191"/>
        <end position="211"/>
    </location>
</feature>
<evidence type="ECO:0000256" key="4">
    <source>
        <dbReference type="SAM" id="MobiDB-lite"/>
    </source>
</evidence>
<feature type="compositionally biased region" description="Low complexity" evidence="4">
    <location>
        <begin position="99"/>
        <end position="112"/>
    </location>
</feature>
<gene>
    <name evidence="6" type="ORF">PPACK8108_LOCUS21077</name>
</gene>
<sequence length="356" mass="38868">MAETNNDAPSPAAPSPARLRAEARKQKILSKGNDRLAKITGAMKGHQVESQSKDSESALVPEPPDVDISLIDQSASTAASSSSSSFQKSNENLRSRKASQNSGVLRSSSSNSFKNESTGINSQKNDPIFEMMKSMGLGALPTDFGSDNPLLGNGPDGGRTVHPLMQQAFSGANPEINMNQAVINKTCFERLYPLINLLIVSGLISSSIVWWSPISSYLRDFYGYESNGDQKNKVLNVKEEWDALYPEGSSAIVRQALGPVPVFWMFLTIELGLQATRLFFNRNSTKSPGFMNTLIMSLPTPYSNLAYTILRYVSIFNSLIDDISLLIFGVGCAVVWLEFINLPDHLNALKVLILPP</sequence>
<keyword evidence="2 5" id="KW-1133">Transmembrane helix</keyword>
<protein>
    <recommendedName>
        <fullName evidence="8">Golgi to ER traffic protein 2</fullName>
    </recommendedName>
</protein>
<evidence type="ECO:0000256" key="3">
    <source>
        <dbReference type="ARBA" id="ARBA00023136"/>
    </source>
</evidence>
<keyword evidence="7" id="KW-1185">Reference proteome</keyword>
<evidence type="ECO:0000313" key="7">
    <source>
        <dbReference type="Proteomes" id="UP001153365"/>
    </source>
</evidence>
<evidence type="ECO:0000256" key="5">
    <source>
        <dbReference type="SAM" id="Phobius"/>
    </source>
</evidence>
<feature type="compositionally biased region" description="Low complexity" evidence="4">
    <location>
        <begin position="74"/>
        <end position="85"/>
    </location>
</feature>
<name>A0AAV0BJV8_PHAPC</name>
<proteinExistence type="predicted"/>
<feature type="compositionally biased region" description="Polar residues" evidence="4">
    <location>
        <begin position="113"/>
        <end position="125"/>
    </location>
</feature>
<comment type="caution">
    <text evidence="6">The sequence shown here is derived from an EMBL/GenBank/DDBJ whole genome shotgun (WGS) entry which is preliminary data.</text>
</comment>
<feature type="transmembrane region" description="Helical" evidence="5">
    <location>
        <begin position="322"/>
        <end position="340"/>
    </location>
</feature>
<keyword evidence="3 5" id="KW-0472">Membrane</keyword>
<dbReference type="AlphaFoldDB" id="A0AAV0BJV8"/>
<evidence type="ECO:0000313" key="6">
    <source>
        <dbReference type="EMBL" id="CAH7686431.1"/>
    </source>
</evidence>
<evidence type="ECO:0000256" key="1">
    <source>
        <dbReference type="ARBA" id="ARBA00022692"/>
    </source>
</evidence>
<dbReference type="Proteomes" id="UP001153365">
    <property type="component" value="Unassembled WGS sequence"/>
</dbReference>
<keyword evidence="1 5" id="KW-0812">Transmembrane</keyword>
<dbReference type="EMBL" id="CALTRL010005790">
    <property type="protein sequence ID" value="CAH7686431.1"/>
    <property type="molecule type" value="Genomic_DNA"/>
</dbReference>